<evidence type="ECO:0000313" key="1">
    <source>
        <dbReference type="EMBL" id="MCZ4282884.1"/>
    </source>
</evidence>
<dbReference type="Pfam" id="PF05988">
    <property type="entry name" value="DUF899"/>
    <property type="match status" value="1"/>
</dbReference>
<dbReference type="Gene3D" id="3.40.30.10">
    <property type="entry name" value="Glutaredoxin"/>
    <property type="match status" value="1"/>
</dbReference>
<gene>
    <name evidence="1" type="ORF">O4H49_19015</name>
</gene>
<comment type="caution">
    <text evidence="1">The sequence shown here is derived from an EMBL/GenBank/DDBJ whole genome shotgun (WGS) entry which is preliminary data.</text>
</comment>
<reference evidence="1" key="1">
    <citation type="submission" date="2022-12" db="EMBL/GenBank/DDBJ databases">
        <title>Bacterial isolates from different developmental stages of Nematostella vectensis.</title>
        <authorList>
            <person name="Fraune S."/>
        </authorList>
    </citation>
    <scope>NUCLEOTIDE SEQUENCE</scope>
    <source>
        <strain evidence="1">G21630-S1</strain>
    </source>
</reference>
<keyword evidence="2" id="KW-1185">Reference proteome</keyword>
<evidence type="ECO:0000313" key="2">
    <source>
        <dbReference type="Proteomes" id="UP001069802"/>
    </source>
</evidence>
<dbReference type="InterPro" id="IPR010296">
    <property type="entry name" value="DUF899_thioredox"/>
</dbReference>
<accession>A0ABT4LP75</accession>
<dbReference type="InterPro" id="IPR036249">
    <property type="entry name" value="Thioredoxin-like_sf"/>
</dbReference>
<dbReference type="Proteomes" id="UP001069802">
    <property type="component" value="Unassembled WGS sequence"/>
</dbReference>
<dbReference type="SUPFAM" id="SSF52833">
    <property type="entry name" value="Thioredoxin-like"/>
    <property type="match status" value="1"/>
</dbReference>
<organism evidence="1 2">
    <name type="scientific">Kiloniella laminariae</name>
    <dbReference type="NCBI Taxonomy" id="454162"/>
    <lineage>
        <taxon>Bacteria</taxon>
        <taxon>Pseudomonadati</taxon>
        <taxon>Pseudomonadota</taxon>
        <taxon>Alphaproteobacteria</taxon>
        <taxon>Rhodospirillales</taxon>
        <taxon>Kiloniellaceae</taxon>
        <taxon>Kiloniella</taxon>
    </lineage>
</organism>
<name>A0ABT4LP75_9PROT</name>
<proteinExistence type="predicted"/>
<protein>
    <submittedName>
        <fullName evidence="1">DUF899 domain-containing protein</fullName>
    </submittedName>
</protein>
<dbReference type="RefSeq" id="WP_269425026.1">
    <property type="nucleotide sequence ID" value="NZ_JAPWGY010000012.1"/>
</dbReference>
<sequence>MKTRNVVTREQWLAERRELLQQEKKFTRARDALTKARQELPWVKIEKDYQFDSEDGIITLGDLFSIHSQLIIYHFMYGPDWKQGCSSCSYWADNFNGIEPHLNARDIAFAVVSSAPVKKLLAFRKRLGWNFDWVSSGNSSFNQDFGVSFGPDHKPDDLVTYNYRETQFPAEEAPGISVFVKAEEGTIYHSYSTYSRGLDMLNGAYNFMDLTPKGRDEKGKGNPMFWLRLNDSYS</sequence>
<dbReference type="EMBL" id="JAPWGY010000012">
    <property type="protein sequence ID" value="MCZ4282884.1"/>
    <property type="molecule type" value="Genomic_DNA"/>
</dbReference>